<dbReference type="InterPro" id="IPR052957">
    <property type="entry name" value="Auxin_embryo_med"/>
</dbReference>
<reference evidence="2" key="1">
    <citation type="journal article" date="2020" name="Stud. Mycol.">
        <title>101 Dothideomycetes genomes: a test case for predicting lifestyles and emergence of pathogens.</title>
        <authorList>
            <person name="Haridas S."/>
            <person name="Albert R."/>
            <person name="Binder M."/>
            <person name="Bloem J."/>
            <person name="Labutti K."/>
            <person name="Salamov A."/>
            <person name="Andreopoulos B."/>
            <person name="Baker S."/>
            <person name="Barry K."/>
            <person name="Bills G."/>
            <person name="Bluhm B."/>
            <person name="Cannon C."/>
            <person name="Castanera R."/>
            <person name="Culley D."/>
            <person name="Daum C."/>
            <person name="Ezra D."/>
            <person name="Gonzalez J."/>
            <person name="Henrissat B."/>
            <person name="Kuo A."/>
            <person name="Liang C."/>
            <person name="Lipzen A."/>
            <person name="Lutzoni F."/>
            <person name="Magnuson J."/>
            <person name="Mondo S."/>
            <person name="Nolan M."/>
            <person name="Ohm R."/>
            <person name="Pangilinan J."/>
            <person name="Park H.-J."/>
            <person name="Ramirez L."/>
            <person name="Alfaro M."/>
            <person name="Sun H."/>
            <person name="Tritt A."/>
            <person name="Yoshinaga Y."/>
            <person name="Zwiers L.-H."/>
            <person name="Turgeon B."/>
            <person name="Goodwin S."/>
            <person name="Spatafora J."/>
            <person name="Crous P."/>
            <person name="Grigoriev I."/>
        </authorList>
    </citation>
    <scope>NUCLEOTIDE SEQUENCE</scope>
    <source>
        <strain evidence="2">CBS 133067</strain>
    </source>
</reference>
<protein>
    <recommendedName>
        <fullName evidence="4">Protein NO VEIN C-terminal domain-containing protein</fullName>
    </recommendedName>
</protein>
<evidence type="ECO:0000313" key="3">
    <source>
        <dbReference type="Proteomes" id="UP000799772"/>
    </source>
</evidence>
<dbReference type="EMBL" id="ML978121">
    <property type="protein sequence ID" value="KAF2104912.1"/>
    <property type="molecule type" value="Genomic_DNA"/>
</dbReference>
<dbReference type="NCBIfam" id="NF047352">
    <property type="entry name" value="P_loop_sacsin"/>
    <property type="match status" value="1"/>
</dbReference>
<comment type="caution">
    <text evidence="2">The sequence shown here is derived from an EMBL/GenBank/DDBJ whole genome shotgun (WGS) entry which is preliminary data.</text>
</comment>
<name>A0A9P4IUY8_9PEZI</name>
<sequence length="1726" mass="195258">MEVIQNADDTQYPPGTTPTIRISVAKQRVKIECNEVGFTEQHIEALCRAGRSSKPLGQGYIGEKGIGFKSVFKIAKRAHIRSPPFYFQLDQTRELGMVTPLWDEDYFNSPVEYQTTIVLDQICDTSTDFSATLEQDLRTLDPVVILFLRRIKRLYLTRYDSDHFSPDRLAFSKYFRVDDGAFDNVVTLVDEGSGARSPYYKWDFPNVWTGSEPRRPGLVSNQIVLSFPVERSRDSWLARPRELLTFAYLPVGSFGFKFIIQADFLTTSNRQSVDEDNRWNINIANAIPRAFAGAVRHFNERHSSPTGLGKTWPLFLNSAYHSQSRYWRNIHEGILNELRSSHILQTCSGSYAFPSSLAFMDWACDSNGEPMFGQKQDYVSADYPQSVRPTLRTLNVKVPDWQWVIGHARNLIVAGCTWQWFSDLAKVLLAPPEARSGTSYTRELCRINLVPLADNSWTTAPNPRNPVYFPQSSGVSIPSGLPLTLVHNGVCEYPHTMSLLRLLGVRDCSVSDVVERIFDYHDNFSIADRQDMIGHVKYLFHARDHLGNNSMDRIRFAPEDIGRNWLFRRSWDMYIPDLPDSNLRELFSSYEGVFFLHAEYFQGLTSSEKADFTRWLSSVTSLATIPRLSLTTNGLSQMHGDFRWLMDNKGSEIIGLLRKHWRKYQPQANLSIRGDLERHIVSCTNGSRLPLRETFLPHPALMEKSLDYCGRATCPFLSLAGPCNDWMFLSQLGVGSEEDLDFFLWVLRQDAFRSRATVQSAKRLYLEIQSRAEYQRNKVNAAFQRDVIATPSGNFVSASNCVYHAPHAYSSKPSLFSIYGSDLTDLFQRVLDIRSATEHEVFELLQQLRSDPSTTMLTVANVYMYLQSYGTQSTVHNHFCLSLSIAVPSDSGSLTWKLPFQCVWGDHEFSQNGLHLRSRISLQHIMERYLSDAVSFFTGILRIPNAGIDDLLGDLRLLQQEHSDDASTIFRLYERITAHCRSSRNEIRAAFTTSPLVFLRGSSGSRGQWLQLNECIWNRSNLRSKHALSRTLSQYQTLFRETLDVPNVTLEMLVAELCIITALGDNAASNEDQFQYGKRILRDINGNEDVFNSNDRLRRAKCWPCLTSAGRRTYLGIGEFYVNDRQDVFEIFSHSRSFLDFDFDGSRNFVPLLRHLGCDLFLSEKVTVGTEACEPLQLDEGLGQGYRRRADALCKYLEYKNVNSPYDLRILLENSTVWLTHNIITHYSLGTPGQSEYVEATKDEGGSSVRVSETARSQWSLEIYLSSNRNRRNCAMVTDFPRQLAIALGISLINIDNELHHFLDVPVESLEELLIKKGAVGGPSSASNQAEISEAREAARETEGLQQTENALFTPSSLGPDTPLTDSRAESEATLATRAPSGSLAPQPAPFPRELLSDQPVQLGGQLSSGEITYAQPTPDNQARGPSVRAGIYHFGNRSQNRDRLEHFAQAADVATNARAYVATQPTNGSHDGRSNARQDAFDVTDLRAALEDQPFRAHNTTSNVTGVNGARDGSPTIVAPRASVVTQETPVRRLRWVPDRNSDERARDFEVGFLGEQFVYTLLHDRLSLPNFSGDINWTSTLRTRAGFSAFGREISDFTYRDTEGALTRYMQQMRHPYPTPAWLNTACDNGNAPLYRLEVKSTTSQDPTTQFYMSGNQYALARRLQVTSAVPSEIYAVIRVSGLDALEEGAQHQPEWMVYLDPYSRSEEGILDFFAQTYTVTPQR</sequence>
<keyword evidence="3" id="KW-1185">Reference proteome</keyword>
<feature type="compositionally biased region" description="Polar residues" evidence="1">
    <location>
        <begin position="1344"/>
        <end position="1359"/>
    </location>
</feature>
<organism evidence="2 3">
    <name type="scientific">Rhizodiscina lignyota</name>
    <dbReference type="NCBI Taxonomy" id="1504668"/>
    <lineage>
        <taxon>Eukaryota</taxon>
        <taxon>Fungi</taxon>
        <taxon>Dikarya</taxon>
        <taxon>Ascomycota</taxon>
        <taxon>Pezizomycotina</taxon>
        <taxon>Dothideomycetes</taxon>
        <taxon>Pleosporomycetidae</taxon>
        <taxon>Aulographales</taxon>
        <taxon>Rhizodiscinaceae</taxon>
        <taxon>Rhizodiscina</taxon>
    </lineage>
</organism>
<dbReference type="OrthoDB" id="1262810at2759"/>
<feature type="region of interest" description="Disordered" evidence="1">
    <location>
        <begin position="1319"/>
        <end position="1395"/>
    </location>
</feature>
<dbReference type="PANTHER" id="PTHR32387:SF0">
    <property type="entry name" value="PROTEIN NO VEIN"/>
    <property type="match status" value="1"/>
</dbReference>
<evidence type="ECO:0000256" key="1">
    <source>
        <dbReference type="SAM" id="MobiDB-lite"/>
    </source>
</evidence>
<dbReference type="InterPro" id="IPR036890">
    <property type="entry name" value="HATPase_C_sf"/>
</dbReference>
<dbReference type="SUPFAM" id="SSF55874">
    <property type="entry name" value="ATPase domain of HSP90 chaperone/DNA topoisomerase II/histidine kinase"/>
    <property type="match status" value="1"/>
</dbReference>
<dbReference type="PANTHER" id="PTHR32387">
    <property type="entry name" value="WU:FJ29H11"/>
    <property type="match status" value="1"/>
</dbReference>
<dbReference type="Proteomes" id="UP000799772">
    <property type="component" value="Unassembled WGS sequence"/>
</dbReference>
<feature type="compositionally biased region" description="Basic and acidic residues" evidence="1">
    <location>
        <begin position="1333"/>
        <end position="1343"/>
    </location>
</feature>
<accession>A0A9P4IUY8</accession>
<gene>
    <name evidence="2" type="ORF">NA57DRAFT_51704</name>
</gene>
<proteinExistence type="predicted"/>
<dbReference type="Gene3D" id="3.30.565.10">
    <property type="entry name" value="Histidine kinase-like ATPase, C-terminal domain"/>
    <property type="match status" value="1"/>
</dbReference>
<evidence type="ECO:0008006" key="4">
    <source>
        <dbReference type="Google" id="ProtNLM"/>
    </source>
</evidence>
<evidence type="ECO:0000313" key="2">
    <source>
        <dbReference type="EMBL" id="KAF2104912.1"/>
    </source>
</evidence>